<dbReference type="InterPro" id="IPR004358">
    <property type="entry name" value="Sig_transdc_His_kin-like_C"/>
</dbReference>
<feature type="region of interest" description="Disordered" evidence="4">
    <location>
        <begin position="353"/>
        <end position="380"/>
    </location>
</feature>
<comment type="catalytic activity">
    <reaction evidence="1">
        <text>ATP + protein L-histidine = ADP + protein N-phospho-L-histidine.</text>
        <dbReference type="EC" id="2.7.13.3"/>
    </reaction>
</comment>
<dbReference type="SMART" id="SM00387">
    <property type="entry name" value="HATPase_c"/>
    <property type="match status" value="1"/>
</dbReference>
<dbReference type="InterPro" id="IPR036097">
    <property type="entry name" value="HisK_dim/P_sf"/>
</dbReference>
<evidence type="ECO:0000256" key="4">
    <source>
        <dbReference type="SAM" id="MobiDB-lite"/>
    </source>
</evidence>
<proteinExistence type="predicted"/>
<feature type="domain" description="Histidine kinase" evidence="5">
    <location>
        <begin position="158"/>
        <end position="373"/>
    </location>
</feature>
<dbReference type="Pfam" id="PF00512">
    <property type="entry name" value="HisKA"/>
    <property type="match status" value="1"/>
</dbReference>
<reference evidence="6 7" key="1">
    <citation type="submission" date="2020-02" db="EMBL/GenBank/DDBJ databases">
        <title>Paraburkholderia simonii sp. nov. and Paraburkholderia youngii sp. nov. Brazilian and Mexican Mimosa-associated rhizobia.</title>
        <authorList>
            <person name="Mavima L."/>
            <person name="Beukes C.W."/>
            <person name="Chan W.Y."/>
            <person name="Palmer M."/>
            <person name="De Meyer S.E."/>
            <person name="James E.K."/>
            <person name="Venter S.N."/>
            <person name="Steenkamp E.T."/>
        </authorList>
    </citation>
    <scope>NUCLEOTIDE SEQUENCE [LARGE SCALE GENOMIC DNA]</scope>
    <source>
        <strain evidence="6 7">JPY169</strain>
    </source>
</reference>
<organism evidence="6 7">
    <name type="scientific">Paraburkholderia youngii</name>
    <dbReference type="NCBI Taxonomy" id="2782701"/>
    <lineage>
        <taxon>Bacteria</taxon>
        <taxon>Pseudomonadati</taxon>
        <taxon>Pseudomonadota</taxon>
        <taxon>Betaproteobacteria</taxon>
        <taxon>Burkholderiales</taxon>
        <taxon>Burkholderiaceae</taxon>
        <taxon>Paraburkholderia</taxon>
    </lineage>
</organism>
<dbReference type="PROSITE" id="PS50109">
    <property type="entry name" value="HIS_KIN"/>
    <property type="match status" value="1"/>
</dbReference>
<comment type="caution">
    <text evidence="6">The sequence shown here is derived from an EMBL/GenBank/DDBJ whole genome shotgun (WGS) entry which is preliminary data.</text>
</comment>
<keyword evidence="3" id="KW-0597">Phosphoprotein</keyword>
<dbReference type="EC" id="2.7.13.3" evidence="2"/>
<dbReference type="RefSeq" id="WP_176111071.1">
    <property type="nucleotide sequence ID" value="NZ_JAALDK010000002.1"/>
</dbReference>
<dbReference type="InterPro" id="IPR005467">
    <property type="entry name" value="His_kinase_dom"/>
</dbReference>
<dbReference type="Gene3D" id="3.30.565.10">
    <property type="entry name" value="Histidine kinase-like ATPase, C-terminal domain"/>
    <property type="match status" value="1"/>
</dbReference>
<sequence length="380" mass="41771">MRLADFISRDIEPILAQWEAFAATLLPAAGKMGSLALRDHAQQILEAIATDLRTSQTREAQREKSLGRAPTLIDATETAAQTHAVLRARGGFNINQLAAEYRALRASVLRLWMDDCQPDAPYLDDIIRFNEAIDQALAESLAFFSTQVDQARNLLLGMLGHDMRSPLQTIQMTASYLSALNAGERVSEAAARLVRSGARMQGLLDDLCDFNRTRLGLGINVTPGDVDLADIFNDELDQLRAIHPDRQIELELHGDTHGVWDGPRLQQLLGNLVLNSIRYGARHAPVRVVVTGEEAEVRFEVRNSGPAIEGQLLERIFDPLQRGSDRESSHDGQGSLGLGLYIASEIAKAHGGAIEARSDEEETAFSVRLPRRVQAGGERE</sequence>
<name>A0A7Y6K5Z8_9BURK</name>
<evidence type="ECO:0000259" key="5">
    <source>
        <dbReference type="PROSITE" id="PS50109"/>
    </source>
</evidence>
<evidence type="ECO:0000313" key="6">
    <source>
        <dbReference type="EMBL" id="NUY04536.1"/>
    </source>
</evidence>
<protein>
    <recommendedName>
        <fullName evidence="2">histidine kinase</fullName>
        <ecNumber evidence="2">2.7.13.3</ecNumber>
    </recommendedName>
</protein>
<keyword evidence="6" id="KW-0418">Kinase</keyword>
<evidence type="ECO:0000256" key="2">
    <source>
        <dbReference type="ARBA" id="ARBA00012438"/>
    </source>
</evidence>
<dbReference type="SUPFAM" id="SSF55874">
    <property type="entry name" value="ATPase domain of HSP90 chaperone/DNA topoisomerase II/histidine kinase"/>
    <property type="match status" value="1"/>
</dbReference>
<dbReference type="PRINTS" id="PR00344">
    <property type="entry name" value="BCTRLSENSOR"/>
</dbReference>
<gene>
    <name evidence="6" type="ORF">G5S42_33710</name>
</gene>
<evidence type="ECO:0000256" key="1">
    <source>
        <dbReference type="ARBA" id="ARBA00000085"/>
    </source>
</evidence>
<dbReference type="CDD" id="cd00075">
    <property type="entry name" value="HATPase"/>
    <property type="match status" value="1"/>
</dbReference>
<dbReference type="Gene3D" id="1.10.287.130">
    <property type="match status" value="1"/>
</dbReference>
<keyword evidence="6" id="KW-0808">Transferase</keyword>
<accession>A0A7Y6K5Z8</accession>
<dbReference type="SMART" id="SM00388">
    <property type="entry name" value="HisKA"/>
    <property type="match status" value="1"/>
</dbReference>
<dbReference type="InterPro" id="IPR003594">
    <property type="entry name" value="HATPase_dom"/>
</dbReference>
<dbReference type="PANTHER" id="PTHR43547">
    <property type="entry name" value="TWO-COMPONENT HISTIDINE KINASE"/>
    <property type="match status" value="1"/>
</dbReference>
<dbReference type="Proteomes" id="UP000594380">
    <property type="component" value="Unassembled WGS sequence"/>
</dbReference>
<dbReference type="GO" id="GO:0000155">
    <property type="term" value="F:phosphorelay sensor kinase activity"/>
    <property type="evidence" value="ECO:0007669"/>
    <property type="project" value="InterPro"/>
</dbReference>
<evidence type="ECO:0000313" key="7">
    <source>
        <dbReference type="Proteomes" id="UP000594380"/>
    </source>
</evidence>
<dbReference type="InterPro" id="IPR036890">
    <property type="entry name" value="HATPase_C_sf"/>
</dbReference>
<dbReference type="GeneID" id="301105310"/>
<dbReference type="AlphaFoldDB" id="A0A7Y6K5Z8"/>
<dbReference type="SUPFAM" id="SSF47384">
    <property type="entry name" value="Homodimeric domain of signal transducing histidine kinase"/>
    <property type="match status" value="1"/>
</dbReference>
<dbReference type="EMBL" id="JAALDK010000002">
    <property type="protein sequence ID" value="NUY04536.1"/>
    <property type="molecule type" value="Genomic_DNA"/>
</dbReference>
<dbReference type="InterPro" id="IPR003661">
    <property type="entry name" value="HisK_dim/P_dom"/>
</dbReference>
<dbReference type="CDD" id="cd00082">
    <property type="entry name" value="HisKA"/>
    <property type="match status" value="1"/>
</dbReference>
<dbReference type="Pfam" id="PF02518">
    <property type="entry name" value="HATPase_c"/>
    <property type="match status" value="1"/>
</dbReference>
<evidence type="ECO:0000256" key="3">
    <source>
        <dbReference type="ARBA" id="ARBA00022553"/>
    </source>
</evidence>
<dbReference type="PANTHER" id="PTHR43547:SF2">
    <property type="entry name" value="HYBRID SIGNAL TRANSDUCTION HISTIDINE KINASE C"/>
    <property type="match status" value="1"/>
</dbReference>